<feature type="non-terminal residue" evidence="2">
    <location>
        <position position="1"/>
    </location>
</feature>
<dbReference type="AlphaFoldDB" id="A0A0A2LZH8"/>
<dbReference type="InterPro" id="IPR008964">
    <property type="entry name" value="Invasin/intimin_cell_adhesion"/>
</dbReference>
<dbReference type="Proteomes" id="UP000030152">
    <property type="component" value="Unassembled WGS sequence"/>
</dbReference>
<dbReference type="eggNOG" id="COG2911">
    <property type="taxonomic scope" value="Bacteria"/>
</dbReference>
<keyword evidence="3" id="KW-1185">Reference proteome</keyword>
<dbReference type="Pfam" id="PF02368">
    <property type="entry name" value="Big_2"/>
    <property type="match status" value="1"/>
</dbReference>
<dbReference type="Gene3D" id="2.60.40.1080">
    <property type="match status" value="1"/>
</dbReference>
<evidence type="ECO:0000313" key="2">
    <source>
        <dbReference type="EMBL" id="KGO84608.1"/>
    </source>
</evidence>
<dbReference type="STRING" id="1121895.GCA_000378485_03430"/>
<sequence length="996" mass="101511">TTVSATACATNTATITVNTPAMGTGITFAINGGTPQASNTFTAAPGPHTITAVNGSCTSNGTATVGAAPPLAAITTTVSATACATNTATITVNTPSGAGITFAIDGGTPQASNIFTAAPGSHTITAVTGSCSSSGTLTVAQPPALAAVTTTISTTDCTTNTATITVNTPSGAGITFAIDGGTPQASNIFTAAPGSHTITAVEGSCNASGTITVAPASGLAAVTTTVTTTDCTTNTATITVNTPAMGTGITFAIDGGTPQASNTFNAAPGRHTIVAVLGSCTTTNSVTVGAAPPLPAITTTISSTDCVARTATITITSPSGGGITYTLDGVLQTSNIFTASVGQHTIMAVNGSCTSSVIINITPAPLLPRPVIAVTQPTCPTMQGGFRITSPTGGYTYQVNGGAFTSTTDYSALPPATYTVVAKDANGCLSQSVTFQLTAPVLPAVPVADIIAATCQNAFASIVVDSPRAPGYTYSIDGGATWQSSVTFGGLLQGTYTIIVRTSAMCTAQSIQYTINAAPQVPATPVAQLTPPDCAGNLGSLEIIPQPGTGFTYSLNGGAFTTDLIYSNLPSAQSYYVTVKNSDGCTARSITYRMIASPVRPIAAVTALTQPDCTTDKGTILITAPLGPQYTYSIDGVTFQSSRLFTNLNPANYTVTVSNGQCTSTAIVTINNPPAPAPSPGTITGNDMVCIDDALQLANTVTGGVWGSSNTGIATVDANGLVTPKRTGSVTITYTVGTICTADTQKTITINAMPRPVLQDIYYVCKDAATGVNTSITLHSGLAVTTYSFAWTKDGTALTATSSYLNTNETGEYTVTATNILSGCSTTVSTTVKESSIASATAVVGVDFNFNQVITVTVTGGSGDYEYSLDGGRFQDEPYFTKIDEGEHEIRVKDKNNCGTLILHVFSLNYPRFFSPNGDGVGDTWNIKGLQNQRDAVIYIYDRFGKLIAGIRPSGAGWDGTLNGHPLPATDYWFTVSYLSSNGVQSEFKAHFSLLR</sequence>
<protein>
    <recommendedName>
        <fullName evidence="1">BIG2 domain-containing protein</fullName>
    </recommendedName>
</protein>
<reference evidence="2 3" key="1">
    <citation type="submission" date="2013-09" db="EMBL/GenBank/DDBJ databases">
        <authorList>
            <person name="Zeng Z."/>
            <person name="Chen C."/>
        </authorList>
    </citation>
    <scope>NUCLEOTIDE SEQUENCE [LARGE SCALE GENOMIC DNA]</scope>
    <source>
        <strain evidence="2 3">WB 3.3-2</strain>
    </source>
</reference>
<organism evidence="2 3">
    <name type="scientific">Flavobacterium rivuli WB 3.3-2 = DSM 21788</name>
    <dbReference type="NCBI Taxonomy" id="1121895"/>
    <lineage>
        <taxon>Bacteria</taxon>
        <taxon>Pseudomonadati</taxon>
        <taxon>Bacteroidota</taxon>
        <taxon>Flavobacteriia</taxon>
        <taxon>Flavobacteriales</taxon>
        <taxon>Flavobacteriaceae</taxon>
        <taxon>Flavobacterium</taxon>
    </lineage>
</organism>
<proteinExistence type="predicted"/>
<dbReference type="eggNOG" id="COG4935">
    <property type="taxonomic scope" value="Bacteria"/>
</dbReference>
<feature type="domain" description="BIG2" evidence="1">
    <location>
        <begin position="704"/>
        <end position="744"/>
    </location>
</feature>
<dbReference type="InterPro" id="IPR003343">
    <property type="entry name" value="Big_2"/>
</dbReference>
<dbReference type="NCBIfam" id="TIGR04131">
    <property type="entry name" value="Bac_Flav_CTERM"/>
    <property type="match status" value="1"/>
</dbReference>
<evidence type="ECO:0000313" key="3">
    <source>
        <dbReference type="Proteomes" id="UP000030152"/>
    </source>
</evidence>
<accession>A0A0A2LZH8</accession>
<dbReference type="RefSeq" id="WP_035643185.1">
    <property type="nucleotide sequence ID" value="NZ_JRLX01000047.1"/>
</dbReference>
<evidence type="ECO:0000259" key="1">
    <source>
        <dbReference type="Pfam" id="PF02368"/>
    </source>
</evidence>
<gene>
    <name evidence="2" type="ORF">Q765_20715</name>
</gene>
<dbReference type="EMBL" id="JRLX01000047">
    <property type="protein sequence ID" value="KGO84608.1"/>
    <property type="molecule type" value="Genomic_DNA"/>
</dbReference>
<name>A0A0A2LZH8_9FLAO</name>
<comment type="caution">
    <text evidence="2">The sequence shown here is derived from an EMBL/GenBank/DDBJ whole genome shotgun (WGS) entry which is preliminary data.</text>
</comment>
<dbReference type="SUPFAM" id="SSF49373">
    <property type="entry name" value="Invasin/intimin cell-adhesion fragments"/>
    <property type="match status" value="1"/>
</dbReference>
<dbReference type="InterPro" id="IPR026341">
    <property type="entry name" value="T9SS_type_B"/>
</dbReference>
<dbReference type="Pfam" id="PF13585">
    <property type="entry name" value="CHU_C"/>
    <property type="match status" value="1"/>
</dbReference>